<reference evidence="1 2" key="1">
    <citation type="journal article" date="2019" name="G3 (Bethesda)">
        <title>Sequencing of a Wild Apple (Malus baccata) Genome Unravels the Differences Between Cultivated and Wild Apple Species Regarding Disease Resistance and Cold Tolerance.</title>
        <authorList>
            <person name="Chen X."/>
        </authorList>
    </citation>
    <scope>NUCLEOTIDE SEQUENCE [LARGE SCALE GENOMIC DNA]</scope>
    <source>
        <strain evidence="2">cv. Shandingzi</strain>
        <tissue evidence="1">Leaves</tissue>
    </source>
</reference>
<protein>
    <submittedName>
        <fullName evidence="1">Uncharacterized protein</fullName>
    </submittedName>
</protein>
<accession>A0A540MPN1</accession>
<keyword evidence="2" id="KW-1185">Reference proteome</keyword>
<organism evidence="1 2">
    <name type="scientific">Malus baccata</name>
    <name type="common">Siberian crab apple</name>
    <name type="synonym">Pyrus baccata</name>
    <dbReference type="NCBI Taxonomy" id="106549"/>
    <lineage>
        <taxon>Eukaryota</taxon>
        <taxon>Viridiplantae</taxon>
        <taxon>Streptophyta</taxon>
        <taxon>Embryophyta</taxon>
        <taxon>Tracheophyta</taxon>
        <taxon>Spermatophyta</taxon>
        <taxon>Magnoliopsida</taxon>
        <taxon>eudicotyledons</taxon>
        <taxon>Gunneridae</taxon>
        <taxon>Pentapetalae</taxon>
        <taxon>rosids</taxon>
        <taxon>fabids</taxon>
        <taxon>Rosales</taxon>
        <taxon>Rosaceae</taxon>
        <taxon>Amygdaloideae</taxon>
        <taxon>Maleae</taxon>
        <taxon>Malus</taxon>
    </lineage>
</organism>
<dbReference type="AlphaFoldDB" id="A0A540MPN1"/>
<evidence type="ECO:0000313" key="1">
    <source>
        <dbReference type="EMBL" id="TQE00183.1"/>
    </source>
</evidence>
<proteinExistence type="predicted"/>
<gene>
    <name evidence="1" type="ORF">C1H46_014195</name>
</gene>
<evidence type="ECO:0000313" key="2">
    <source>
        <dbReference type="Proteomes" id="UP000315295"/>
    </source>
</evidence>
<comment type="caution">
    <text evidence="1">The sequence shown here is derived from an EMBL/GenBank/DDBJ whole genome shotgun (WGS) entry which is preliminary data.</text>
</comment>
<dbReference type="EMBL" id="VIEB01000220">
    <property type="protein sequence ID" value="TQE00183.1"/>
    <property type="molecule type" value="Genomic_DNA"/>
</dbReference>
<name>A0A540MPN1_MALBA</name>
<sequence>MNPPCQYPPPHMTKSKPPDLSTIAEKPIRALPLLMHPVTKLADAVHCAHRNVCN</sequence>
<dbReference type="Proteomes" id="UP000315295">
    <property type="component" value="Unassembled WGS sequence"/>
</dbReference>